<dbReference type="InterPro" id="IPR006368">
    <property type="entry name" value="GDP_Man_deHydtase"/>
</dbReference>
<evidence type="ECO:0000256" key="4">
    <source>
        <dbReference type="ARBA" id="ARBA00011989"/>
    </source>
</evidence>
<keyword evidence="5 7" id="KW-0456">Lyase</keyword>
<dbReference type="GO" id="GO:0008446">
    <property type="term" value="F:GDP-mannose 4,6-dehydratase activity"/>
    <property type="evidence" value="ECO:0007669"/>
    <property type="project" value="UniProtKB-UniRule"/>
</dbReference>
<organism evidence="9 10">
    <name type="scientific">Thiocapsa marina 5811</name>
    <dbReference type="NCBI Taxonomy" id="768671"/>
    <lineage>
        <taxon>Bacteria</taxon>
        <taxon>Pseudomonadati</taxon>
        <taxon>Pseudomonadota</taxon>
        <taxon>Gammaproteobacteria</taxon>
        <taxon>Chromatiales</taxon>
        <taxon>Chromatiaceae</taxon>
        <taxon>Thiocapsa</taxon>
    </lineage>
</organism>
<evidence type="ECO:0000256" key="3">
    <source>
        <dbReference type="ARBA" id="ARBA00009263"/>
    </source>
</evidence>
<feature type="domain" description="NAD(P)-binding" evidence="8">
    <location>
        <begin position="5"/>
        <end position="316"/>
    </location>
</feature>
<comment type="caution">
    <text evidence="7">Lacks conserved residue(s) required for the propagation of feature annotation.</text>
</comment>
<dbReference type="EMBL" id="AFWV01000004">
    <property type="protein sequence ID" value="EGV19337.1"/>
    <property type="molecule type" value="Genomic_DNA"/>
</dbReference>
<dbReference type="InterPro" id="IPR036291">
    <property type="entry name" value="NAD(P)-bd_dom_sf"/>
</dbReference>
<keyword evidence="10" id="KW-1185">Reference proteome</keyword>
<dbReference type="Gene3D" id="3.40.50.720">
    <property type="entry name" value="NAD(P)-binding Rossmann-like Domain"/>
    <property type="match status" value="1"/>
</dbReference>
<evidence type="ECO:0000256" key="6">
    <source>
        <dbReference type="ARBA" id="ARBA00059383"/>
    </source>
</evidence>
<protein>
    <recommendedName>
        <fullName evidence="4 7">GDP-mannose 4,6-dehydratase</fullName>
        <ecNumber evidence="4 7">4.2.1.47</ecNumber>
    </recommendedName>
    <alternativeName>
        <fullName evidence="7">GDP-D-mannose dehydratase</fullName>
    </alternativeName>
</protein>
<feature type="active site" description="Nucleophile" evidence="7">
    <location>
        <position position="182"/>
    </location>
</feature>
<evidence type="ECO:0000256" key="2">
    <source>
        <dbReference type="ARBA" id="ARBA00001937"/>
    </source>
</evidence>
<gene>
    <name evidence="7" type="primary">gmd</name>
    <name evidence="9" type="ORF">ThimaDRAFT_1481</name>
</gene>
<dbReference type="FunFam" id="3.40.50.720:FF:000924">
    <property type="entry name" value="GDP-mannose 4,6 dehydratase"/>
    <property type="match status" value="1"/>
</dbReference>
<evidence type="ECO:0000256" key="7">
    <source>
        <dbReference type="HAMAP-Rule" id="MF_00955"/>
    </source>
</evidence>
<dbReference type="EC" id="4.2.1.47" evidence="4 7"/>
<dbReference type="Pfam" id="PF16363">
    <property type="entry name" value="GDP_Man_Dehyd"/>
    <property type="match status" value="1"/>
</dbReference>
<proteinExistence type="inferred from homology"/>
<dbReference type="STRING" id="768671.ThimaDRAFT_1481"/>
<dbReference type="PANTHER" id="PTHR43715">
    <property type="entry name" value="GDP-MANNOSE 4,6-DEHYDRATASE"/>
    <property type="match status" value="1"/>
</dbReference>
<comment type="similarity">
    <text evidence="3 7">Belongs to the NAD(P)-dependent epimerase/dehydratase family. GDP-mannose 4,6-dehydratase subfamily.</text>
</comment>
<dbReference type="Proteomes" id="UP000005459">
    <property type="component" value="Unassembled WGS sequence"/>
</dbReference>
<dbReference type="PANTHER" id="PTHR43715:SF1">
    <property type="entry name" value="GDP-MANNOSE 4,6 DEHYDRATASE"/>
    <property type="match status" value="1"/>
</dbReference>
<dbReference type="CDD" id="cd05260">
    <property type="entry name" value="GDP_MD_SDR_e"/>
    <property type="match status" value="1"/>
</dbReference>
<evidence type="ECO:0000259" key="8">
    <source>
        <dbReference type="Pfam" id="PF16363"/>
    </source>
</evidence>
<name>F9U979_9GAMM</name>
<dbReference type="InterPro" id="IPR016040">
    <property type="entry name" value="NAD(P)-bd_dom"/>
</dbReference>
<dbReference type="OrthoDB" id="9779041at2"/>
<comment type="catalytic activity">
    <reaction evidence="1 7">
        <text>GDP-alpha-D-mannose = GDP-4-dehydro-alpha-D-rhamnose + H2O</text>
        <dbReference type="Rhea" id="RHEA:23820"/>
        <dbReference type="ChEBI" id="CHEBI:15377"/>
        <dbReference type="ChEBI" id="CHEBI:57527"/>
        <dbReference type="ChEBI" id="CHEBI:57964"/>
        <dbReference type="EC" id="4.2.1.47"/>
    </reaction>
</comment>
<comment type="cofactor">
    <cofactor evidence="2 7">
        <name>NADP(+)</name>
        <dbReference type="ChEBI" id="CHEBI:58349"/>
    </cofactor>
</comment>
<dbReference type="AlphaFoldDB" id="F9U979"/>
<dbReference type="SUPFAM" id="SSF51735">
    <property type="entry name" value="NAD(P)-binding Rossmann-fold domains"/>
    <property type="match status" value="1"/>
</dbReference>
<dbReference type="GO" id="GO:0042351">
    <property type="term" value="P:'de novo' GDP-L-fucose biosynthetic process"/>
    <property type="evidence" value="ECO:0007669"/>
    <property type="project" value="TreeGrafter"/>
</dbReference>
<dbReference type="GO" id="GO:0070401">
    <property type="term" value="F:NADP+ binding"/>
    <property type="evidence" value="ECO:0007669"/>
    <property type="project" value="UniProtKB-UniRule"/>
</dbReference>
<dbReference type="eggNOG" id="COG1089">
    <property type="taxonomic scope" value="Bacteria"/>
</dbReference>
<evidence type="ECO:0000313" key="9">
    <source>
        <dbReference type="EMBL" id="EGV19337.1"/>
    </source>
</evidence>
<keyword evidence="7" id="KW-0521">NADP</keyword>
<evidence type="ECO:0000256" key="5">
    <source>
        <dbReference type="ARBA" id="ARBA00023239"/>
    </source>
</evidence>
<dbReference type="Gene3D" id="3.90.25.10">
    <property type="entry name" value="UDP-galactose 4-epimerase, domain 1"/>
    <property type="match status" value="1"/>
</dbReference>
<accession>F9U979</accession>
<reference evidence="9 10" key="1">
    <citation type="submission" date="2011-06" db="EMBL/GenBank/DDBJ databases">
        <title>The draft genome of Thiocapsa marina 5811.</title>
        <authorList>
            <consortium name="US DOE Joint Genome Institute (JGI-PGF)"/>
            <person name="Lucas S."/>
            <person name="Han J."/>
            <person name="Cheng J.-F."/>
            <person name="Goodwin L."/>
            <person name="Pitluck S."/>
            <person name="Peters L."/>
            <person name="Land M.L."/>
            <person name="Hauser L."/>
            <person name="Vogl K."/>
            <person name="Liu Z."/>
            <person name="Imhoff J."/>
            <person name="Thiel V."/>
            <person name="Frigaard N.-U."/>
            <person name="Bryant D."/>
            <person name="Woyke T.J."/>
        </authorList>
    </citation>
    <scope>NUCLEOTIDE SEQUENCE [LARGE SCALE GENOMIC DNA]</scope>
    <source>
        <strain evidence="9 10">5811</strain>
    </source>
</reference>
<comment type="function">
    <text evidence="6 7">Catalyzes the conversion of GDP-D-mannose to GDP-4-dehydro-6-deoxy-D-mannose.</text>
</comment>
<dbReference type="PATRIC" id="fig|768671.3.peg.1587"/>
<dbReference type="HAMAP" id="MF_00955">
    <property type="entry name" value="GDP_Man_dehydratase"/>
    <property type="match status" value="1"/>
</dbReference>
<dbReference type="RefSeq" id="WP_007192358.1">
    <property type="nucleotide sequence ID" value="NZ_AFWV01000004.1"/>
</dbReference>
<sequence length="325" mass="36386">MPTAFITGITGQDGSYLTELLLAEGYEVHGAVRRTSSLERSRLAHLYTDPAVYNQRLFLHYADLDDPTTLRRVLTTVAPREVYHLAGQSHVGLSFEIPETTCEFTAMGTLRLLEIMRDLPEPPRFFHATSSEIFGRPADVPQTEQTPMAPVNPYGCAKAFATQMVRIYREAHGLFAVNGILYNHESPRRGENFVTRKICRAAAAIKAGRQQKLSLGDTSARRDWGHARDYVRGMWLALRHETPGDYVFATGRLHSVQDVLENAFASVDLDWTSYVETDPHLMRPAEPMQLVGDASKARAVLGWVPEIAFTDLIREMTLAELQALA</sequence>
<evidence type="ECO:0000256" key="1">
    <source>
        <dbReference type="ARBA" id="ARBA00000188"/>
    </source>
</evidence>
<evidence type="ECO:0000313" key="10">
    <source>
        <dbReference type="Proteomes" id="UP000005459"/>
    </source>
</evidence>